<evidence type="ECO:0000256" key="8">
    <source>
        <dbReference type="ARBA" id="ARBA00023157"/>
    </source>
</evidence>
<keyword evidence="4 13" id="KW-0732">Signal</keyword>
<keyword evidence="11" id="KW-0393">Immunoglobulin domain</keyword>
<dbReference type="CDD" id="cd00096">
    <property type="entry name" value="Ig"/>
    <property type="match status" value="1"/>
</dbReference>
<feature type="chain" id="PRO_5027566008" evidence="13">
    <location>
        <begin position="22"/>
        <end position="451"/>
    </location>
</feature>
<keyword evidence="9" id="KW-0675">Receptor</keyword>
<dbReference type="FunCoup" id="A0A6P6EYJ6">
    <property type="interactions" value="14"/>
</dbReference>
<dbReference type="InterPro" id="IPR036179">
    <property type="entry name" value="Ig-like_dom_sf"/>
</dbReference>
<dbReference type="PANTHER" id="PTHR11481">
    <property type="entry name" value="IMMUNOGLOBULIN FC RECEPTOR"/>
    <property type="match status" value="1"/>
</dbReference>
<dbReference type="PROSITE" id="PS50835">
    <property type="entry name" value="IG_LIKE"/>
    <property type="match status" value="3"/>
</dbReference>
<dbReference type="SMART" id="SM00408">
    <property type="entry name" value="IGc2"/>
    <property type="match status" value="3"/>
</dbReference>
<evidence type="ECO:0000259" key="14">
    <source>
        <dbReference type="PROSITE" id="PS50835"/>
    </source>
</evidence>
<feature type="domain" description="Ig-like" evidence="14">
    <location>
        <begin position="145"/>
        <end position="221"/>
    </location>
</feature>
<dbReference type="GO" id="GO:0004888">
    <property type="term" value="F:transmembrane signaling receptor activity"/>
    <property type="evidence" value="ECO:0007669"/>
    <property type="project" value="TreeGrafter"/>
</dbReference>
<evidence type="ECO:0000256" key="6">
    <source>
        <dbReference type="ARBA" id="ARBA00022989"/>
    </source>
</evidence>
<evidence type="ECO:0000256" key="2">
    <source>
        <dbReference type="ARBA" id="ARBA00022475"/>
    </source>
</evidence>
<dbReference type="OrthoDB" id="10039395at2759"/>
<evidence type="ECO:0000256" key="11">
    <source>
        <dbReference type="ARBA" id="ARBA00023319"/>
    </source>
</evidence>
<evidence type="ECO:0000256" key="12">
    <source>
        <dbReference type="SAM" id="Phobius"/>
    </source>
</evidence>
<sequence>MLRRLLLLLCGELGIWERAVAAAAGPLPAELGELLPRPVLRISSSQPLEGSSMTLTCEIQLPPQKRDVQKQFCFFRDDQMLGSGCRTSPELWIPNVWSKDSGSYWCQVEMVTLGITKTSVTSQIQVQRVHVSDVSLESQPPGRWVMEGDKLVLICSVASGTGDITFSWYRGALGLNLETKTERSLRAEFEITSVQQRDAEQYYCAADNGHGPILSGLISITIRSPVSHPVLTLRAPRAQPVVGDMVELHCEALRGSPPILYQLYHEDAILRNSSAPSGGGVSFNLSLTSEHSGNYFCEADNGQSAQRSEVVTLNVTVPDGNRSYHLTSGSIEGLLGSFGSIIFMALLLGYWLKRRAGRPSAGDLPRSPGSRVIQQSNYLNSPDALQLQSSYENVNVGSGDKIYSLVYHAQQEREPVVVGHMGTHVENKVFPDIYSRLRKAENIDSDYDDVM</sequence>
<dbReference type="FunFam" id="2.60.40.10:FF:001308">
    <property type="entry name" value="Fc receptor like 4"/>
    <property type="match status" value="1"/>
</dbReference>
<dbReference type="InterPro" id="IPR007110">
    <property type="entry name" value="Ig-like_dom"/>
</dbReference>
<feature type="domain" description="Ig-like" evidence="14">
    <location>
        <begin position="36"/>
        <end position="127"/>
    </location>
</feature>
<keyword evidence="2" id="KW-1003">Cell membrane</keyword>
<evidence type="ECO:0000313" key="15">
    <source>
        <dbReference type="Proteomes" id="UP000515203"/>
    </source>
</evidence>
<dbReference type="AlphaFoldDB" id="A0A6P6EYJ6"/>
<dbReference type="InParanoid" id="A0A6P6EYJ6"/>
<evidence type="ECO:0000256" key="13">
    <source>
        <dbReference type="SAM" id="SignalP"/>
    </source>
</evidence>
<keyword evidence="15" id="KW-1185">Reference proteome</keyword>
<proteinExistence type="predicted"/>
<dbReference type="GeneID" id="101576384"/>
<feature type="domain" description="Ig-like" evidence="14">
    <location>
        <begin position="229"/>
        <end position="314"/>
    </location>
</feature>
<dbReference type="Pfam" id="PF13895">
    <property type="entry name" value="Ig_2"/>
    <property type="match status" value="2"/>
</dbReference>
<dbReference type="SUPFAM" id="SSF48726">
    <property type="entry name" value="Immunoglobulin"/>
    <property type="match status" value="3"/>
</dbReference>
<evidence type="ECO:0000256" key="1">
    <source>
        <dbReference type="ARBA" id="ARBA00004251"/>
    </source>
</evidence>
<keyword evidence="5" id="KW-0677">Repeat</keyword>
<dbReference type="SMART" id="SM00409">
    <property type="entry name" value="IG"/>
    <property type="match status" value="3"/>
</dbReference>
<dbReference type="GO" id="GO:0009897">
    <property type="term" value="C:external side of plasma membrane"/>
    <property type="evidence" value="ECO:0007669"/>
    <property type="project" value="TreeGrafter"/>
</dbReference>
<keyword evidence="6 12" id="KW-1133">Transmembrane helix</keyword>
<comment type="subcellular location">
    <subcellularLocation>
        <location evidence="1">Cell membrane</location>
        <topology evidence="1">Single-pass type I membrane protein</topology>
    </subcellularLocation>
</comment>
<organism evidence="15 16">
    <name type="scientific">Octodon degus</name>
    <name type="common">Degu</name>
    <name type="synonym">Sciurus degus</name>
    <dbReference type="NCBI Taxonomy" id="10160"/>
    <lineage>
        <taxon>Eukaryota</taxon>
        <taxon>Metazoa</taxon>
        <taxon>Chordata</taxon>
        <taxon>Craniata</taxon>
        <taxon>Vertebrata</taxon>
        <taxon>Euteleostomi</taxon>
        <taxon>Mammalia</taxon>
        <taxon>Eutheria</taxon>
        <taxon>Euarchontoglires</taxon>
        <taxon>Glires</taxon>
        <taxon>Rodentia</taxon>
        <taxon>Hystricomorpha</taxon>
        <taxon>Octodontidae</taxon>
        <taxon>Octodon</taxon>
    </lineage>
</organism>
<dbReference type="InterPro" id="IPR013783">
    <property type="entry name" value="Ig-like_fold"/>
</dbReference>
<dbReference type="GO" id="GO:0007166">
    <property type="term" value="P:cell surface receptor signaling pathway"/>
    <property type="evidence" value="ECO:0007669"/>
    <property type="project" value="TreeGrafter"/>
</dbReference>
<evidence type="ECO:0000313" key="16">
    <source>
        <dbReference type="RefSeq" id="XP_023577207.1"/>
    </source>
</evidence>
<dbReference type="InterPro" id="IPR050488">
    <property type="entry name" value="Ig_Fc_receptor"/>
</dbReference>
<accession>A0A6P6EYJ6</accession>
<dbReference type="Proteomes" id="UP000515203">
    <property type="component" value="Unplaced"/>
</dbReference>
<evidence type="ECO:0000256" key="9">
    <source>
        <dbReference type="ARBA" id="ARBA00023170"/>
    </source>
</evidence>
<keyword evidence="3 12" id="KW-0812">Transmembrane</keyword>
<dbReference type="InterPro" id="IPR003599">
    <property type="entry name" value="Ig_sub"/>
</dbReference>
<dbReference type="FunFam" id="2.60.40.10:FF:000357">
    <property type="entry name" value="Fc receptor like 1"/>
    <property type="match status" value="1"/>
</dbReference>
<dbReference type="Gene3D" id="2.60.40.10">
    <property type="entry name" value="Immunoglobulins"/>
    <property type="match status" value="3"/>
</dbReference>
<protein>
    <submittedName>
        <fullName evidence="16">Fc receptor-like protein 1</fullName>
    </submittedName>
</protein>
<dbReference type="RefSeq" id="XP_023577207.1">
    <property type="nucleotide sequence ID" value="XM_023721439.1"/>
</dbReference>
<feature type="transmembrane region" description="Helical" evidence="12">
    <location>
        <begin position="333"/>
        <end position="352"/>
    </location>
</feature>
<evidence type="ECO:0000256" key="5">
    <source>
        <dbReference type="ARBA" id="ARBA00022737"/>
    </source>
</evidence>
<dbReference type="GO" id="GO:0006955">
    <property type="term" value="P:immune response"/>
    <property type="evidence" value="ECO:0007669"/>
    <property type="project" value="TreeGrafter"/>
</dbReference>
<dbReference type="PANTHER" id="PTHR11481:SF68">
    <property type="entry name" value="FC RECEPTOR-LIKE PROTEIN 5"/>
    <property type="match status" value="1"/>
</dbReference>
<evidence type="ECO:0000256" key="4">
    <source>
        <dbReference type="ARBA" id="ARBA00022729"/>
    </source>
</evidence>
<evidence type="ECO:0000256" key="10">
    <source>
        <dbReference type="ARBA" id="ARBA00023180"/>
    </source>
</evidence>
<keyword evidence="8" id="KW-1015">Disulfide bond</keyword>
<gene>
    <name evidence="16" type="primary">Fcrl1</name>
</gene>
<dbReference type="Pfam" id="PF13927">
    <property type="entry name" value="Ig_3"/>
    <property type="match status" value="1"/>
</dbReference>
<dbReference type="CTD" id="115350"/>
<dbReference type="InterPro" id="IPR003598">
    <property type="entry name" value="Ig_sub2"/>
</dbReference>
<reference evidence="16" key="1">
    <citation type="submission" date="2025-08" db="UniProtKB">
        <authorList>
            <consortium name="RefSeq"/>
        </authorList>
    </citation>
    <scope>IDENTIFICATION</scope>
</reference>
<name>A0A6P6EYJ6_OCTDE</name>
<keyword evidence="7 12" id="KW-0472">Membrane</keyword>
<feature type="signal peptide" evidence="13">
    <location>
        <begin position="1"/>
        <end position="21"/>
    </location>
</feature>
<keyword evidence="10" id="KW-0325">Glycoprotein</keyword>
<evidence type="ECO:0000256" key="3">
    <source>
        <dbReference type="ARBA" id="ARBA00022692"/>
    </source>
</evidence>
<evidence type="ECO:0000256" key="7">
    <source>
        <dbReference type="ARBA" id="ARBA00023136"/>
    </source>
</evidence>